<keyword evidence="4" id="KW-1185">Reference proteome</keyword>
<gene>
    <name evidence="3" type="ORF">B5D82_05060</name>
</gene>
<dbReference type="AlphaFoldDB" id="A0A222GDF9"/>
<dbReference type="KEGG" id="cber:B5D82_05060"/>
<dbReference type="InterPro" id="IPR025362">
    <property type="entry name" value="DUF4266"/>
</dbReference>
<keyword evidence="1" id="KW-0732">Signal</keyword>
<dbReference type="OrthoDB" id="5574393at2"/>
<accession>A0A222GDF9</accession>
<dbReference type="EMBL" id="CP020465">
    <property type="protein sequence ID" value="ASP49896.1"/>
    <property type="molecule type" value="Genomic_DNA"/>
</dbReference>
<name>A0A222GDF9_9GAMM</name>
<evidence type="ECO:0000313" key="3">
    <source>
        <dbReference type="EMBL" id="ASP49896.1"/>
    </source>
</evidence>
<dbReference type="PROSITE" id="PS51257">
    <property type="entry name" value="PROKAR_LIPOPROTEIN"/>
    <property type="match status" value="1"/>
</dbReference>
<evidence type="ECO:0000256" key="1">
    <source>
        <dbReference type="SAM" id="SignalP"/>
    </source>
</evidence>
<dbReference type="Pfam" id="PF14086">
    <property type="entry name" value="DUF4266"/>
    <property type="match status" value="1"/>
</dbReference>
<evidence type="ECO:0000259" key="2">
    <source>
        <dbReference type="Pfam" id="PF14086"/>
    </source>
</evidence>
<feature type="domain" description="DUF4266" evidence="2">
    <location>
        <begin position="22"/>
        <end position="71"/>
    </location>
</feature>
<proteinExistence type="predicted"/>
<feature type="chain" id="PRO_5012488358" description="DUF4266 domain-containing protein" evidence="1">
    <location>
        <begin position="21"/>
        <end position="71"/>
    </location>
</feature>
<evidence type="ECO:0000313" key="4">
    <source>
        <dbReference type="Proteomes" id="UP000202259"/>
    </source>
</evidence>
<reference evidence="3 4" key="1">
    <citation type="submission" date="2017-08" db="EMBL/GenBank/DDBJ databases">
        <title>Complete genome of Colwellia sp. NB097-1, a psychrophile bacterium ioslated from Bering Sea.</title>
        <authorList>
            <person name="Chen X."/>
        </authorList>
    </citation>
    <scope>NUCLEOTIDE SEQUENCE [LARGE SCALE GENOMIC DNA]</scope>
    <source>
        <strain evidence="3 4">NB097-1</strain>
    </source>
</reference>
<feature type="signal peptide" evidence="1">
    <location>
        <begin position="1"/>
        <end position="20"/>
    </location>
</feature>
<organism evidence="3 4">
    <name type="scientific">Cognaticolwellia beringensis</name>
    <dbReference type="NCBI Taxonomy" id="1967665"/>
    <lineage>
        <taxon>Bacteria</taxon>
        <taxon>Pseudomonadati</taxon>
        <taxon>Pseudomonadota</taxon>
        <taxon>Gammaproteobacteria</taxon>
        <taxon>Alteromonadales</taxon>
        <taxon>Colwelliaceae</taxon>
        <taxon>Cognaticolwellia</taxon>
    </lineage>
</organism>
<protein>
    <recommendedName>
        <fullName evidence="2">DUF4266 domain-containing protein</fullName>
    </recommendedName>
</protein>
<sequence>MVKYALLSAAIFLASGCASLGVEPWERDLLAKDEMALTSSPIDSALDDHIYFSKEASSGGKSFGGGGCGCN</sequence>
<dbReference type="Proteomes" id="UP000202259">
    <property type="component" value="Chromosome"/>
</dbReference>